<comment type="catalytic activity">
    <reaction evidence="9">
        <text>[protein]-L-isoaspartate + S-adenosyl-L-methionine = [protein]-L-isoaspartate alpha-methyl ester + S-adenosyl-L-homocysteine</text>
        <dbReference type="Rhea" id="RHEA:12705"/>
        <dbReference type="Rhea" id="RHEA-COMP:12143"/>
        <dbReference type="Rhea" id="RHEA-COMP:12144"/>
        <dbReference type="ChEBI" id="CHEBI:57856"/>
        <dbReference type="ChEBI" id="CHEBI:59789"/>
        <dbReference type="ChEBI" id="CHEBI:90596"/>
        <dbReference type="ChEBI" id="CHEBI:90598"/>
        <dbReference type="EC" id="2.1.1.77"/>
    </reaction>
</comment>
<gene>
    <name evidence="10" type="ORF">ACFQJ9_15290</name>
</gene>
<dbReference type="InterPro" id="IPR000682">
    <property type="entry name" value="PCMT"/>
</dbReference>
<protein>
    <recommendedName>
        <fullName evidence="3">protein-L-isoaspartate(D-aspartate) O-methyltransferase</fullName>
        <ecNumber evidence="3">2.1.1.77</ecNumber>
    </recommendedName>
</protein>
<evidence type="ECO:0000256" key="8">
    <source>
        <dbReference type="ARBA" id="ARBA00025330"/>
    </source>
</evidence>
<dbReference type="EC" id="2.1.1.77" evidence="3"/>
<evidence type="ECO:0000256" key="7">
    <source>
        <dbReference type="ARBA" id="ARBA00022691"/>
    </source>
</evidence>
<dbReference type="GO" id="GO:0032259">
    <property type="term" value="P:methylation"/>
    <property type="evidence" value="ECO:0007669"/>
    <property type="project" value="UniProtKB-KW"/>
</dbReference>
<dbReference type="Pfam" id="PF01135">
    <property type="entry name" value="PCMT"/>
    <property type="match status" value="1"/>
</dbReference>
<evidence type="ECO:0000256" key="6">
    <source>
        <dbReference type="ARBA" id="ARBA00022679"/>
    </source>
</evidence>
<keyword evidence="6" id="KW-0808">Transferase</keyword>
<organism evidence="10 11">
    <name type="scientific">Halospeciosus flavus</name>
    <dbReference type="NCBI Taxonomy" id="3032283"/>
    <lineage>
        <taxon>Archaea</taxon>
        <taxon>Methanobacteriati</taxon>
        <taxon>Methanobacteriota</taxon>
        <taxon>Stenosarchaea group</taxon>
        <taxon>Halobacteria</taxon>
        <taxon>Halobacteriales</taxon>
        <taxon>Halobacteriaceae</taxon>
        <taxon>Halospeciosus</taxon>
    </lineage>
</organism>
<keyword evidence="11" id="KW-1185">Reference proteome</keyword>
<evidence type="ECO:0000256" key="3">
    <source>
        <dbReference type="ARBA" id="ARBA00011890"/>
    </source>
</evidence>
<name>A0ABD5Z6C9_9EURY</name>
<comment type="subcellular location">
    <subcellularLocation>
        <location evidence="1">Cytoplasm</location>
    </subcellularLocation>
</comment>
<evidence type="ECO:0000313" key="11">
    <source>
        <dbReference type="Proteomes" id="UP001596447"/>
    </source>
</evidence>
<comment type="caution">
    <text evidence="10">The sequence shown here is derived from an EMBL/GenBank/DDBJ whole genome shotgun (WGS) entry which is preliminary data.</text>
</comment>
<evidence type="ECO:0000313" key="10">
    <source>
        <dbReference type="EMBL" id="MFC7200757.1"/>
    </source>
</evidence>
<evidence type="ECO:0000256" key="4">
    <source>
        <dbReference type="ARBA" id="ARBA00022490"/>
    </source>
</evidence>
<dbReference type="SUPFAM" id="SSF53335">
    <property type="entry name" value="S-adenosyl-L-methionine-dependent methyltransferases"/>
    <property type="match status" value="1"/>
</dbReference>
<evidence type="ECO:0000256" key="2">
    <source>
        <dbReference type="ARBA" id="ARBA00005369"/>
    </source>
</evidence>
<keyword evidence="7" id="KW-0949">S-adenosyl-L-methionine</keyword>
<comment type="similarity">
    <text evidence="2">Belongs to the methyltransferase superfamily. L-isoaspartyl/D-aspartyl protein methyltransferase family.</text>
</comment>
<accession>A0ABD5Z6C9</accession>
<dbReference type="AlphaFoldDB" id="A0ABD5Z6C9"/>
<sequence length="246" mass="26774">MEYSVARNGMVDSLEHDSKGVVQSEAVADAMRTVPRHEFVEGDHRAYTDQSFEHRGTRVLSPSLAGVLVEALDVRPGDSVLVVGAGVGYTVGVIAELAGARHVHAVDIARRLVYEARDNLASAGYDEVLVDCGDGARGLREYAPFDRILVEAGAVRPPGMLIRQLAEDGRLVMPLGSGAQALAAVEDGEVVEEFGRVAFDPLLVDGEQSGVPVRNRTVREDRERASRAAESRRGWEQEWIDWESQL</sequence>
<reference evidence="10 11" key="1">
    <citation type="journal article" date="2019" name="Int. J. Syst. Evol. Microbiol.">
        <title>The Global Catalogue of Microorganisms (GCM) 10K type strain sequencing project: providing services to taxonomists for standard genome sequencing and annotation.</title>
        <authorList>
            <consortium name="The Broad Institute Genomics Platform"/>
            <consortium name="The Broad Institute Genome Sequencing Center for Infectious Disease"/>
            <person name="Wu L."/>
            <person name="Ma J."/>
        </authorList>
    </citation>
    <scope>NUCLEOTIDE SEQUENCE [LARGE SCALE GENOMIC DNA]</scope>
    <source>
        <strain evidence="10 11">XZGYJ-43</strain>
    </source>
</reference>
<proteinExistence type="inferred from homology"/>
<evidence type="ECO:0000256" key="1">
    <source>
        <dbReference type="ARBA" id="ARBA00004496"/>
    </source>
</evidence>
<dbReference type="EMBL" id="JBHTAR010000011">
    <property type="protein sequence ID" value="MFC7200757.1"/>
    <property type="molecule type" value="Genomic_DNA"/>
</dbReference>
<keyword evidence="5" id="KW-0489">Methyltransferase</keyword>
<dbReference type="GO" id="GO:0005737">
    <property type="term" value="C:cytoplasm"/>
    <property type="evidence" value="ECO:0007669"/>
    <property type="project" value="UniProtKB-SubCell"/>
</dbReference>
<dbReference type="InterPro" id="IPR029063">
    <property type="entry name" value="SAM-dependent_MTases_sf"/>
</dbReference>
<comment type="function">
    <text evidence="8">Catalyzes the methyl esterification of L-isoaspartyl residues in peptides and proteins that result from spontaneous decomposition of normal L-aspartyl and L-asparaginyl residues. It plays a role in the repair and/or degradation of damaged proteins.</text>
</comment>
<dbReference type="GO" id="GO:0004719">
    <property type="term" value="F:protein-L-isoaspartate (D-aspartate) O-methyltransferase activity"/>
    <property type="evidence" value="ECO:0007669"/>
    <property type="project" value="UniProtKB-EC"/>
</dbReference>
<dbReference type="Gene3D" id="3.40.50.150">
    <property type="entry name" value="Vaccinia Virus protein VP39"/>
    <property type="match status" value="1"/>
</dbReference>
<dbReference type="PANTHER" id="PTHR11579">
    <property type="entry name" value="PROTEIN-L-ISOASPARTATE O-METHYLTRANSFERASE"/>
    <property type="match status" value="1"/>
</dbReference>
<keyword evidence="4" id="KW-0963">Cytoplasm</keyword>
<dbReference type="Proteomes" id="UP001596447">
    <property type="component" value="Unassembled WGS sequence"/>
</dbReference>
<evidence type="ECO:0000256" key="5">
    <source>
        <dbReference type="ARBA" id="ARBA00022603"/>
    </source>
</evidence>
<dbReference type="PROSITE" id="PS01279">
    <property type="entry name" value="PCMT"/>
    <property type="match status" value="1"/>
</dbReference>
<dbReference type="RefSeq" id="WP_279527522.1">
    <property type="nucleotide sequence ID" value="NZ_CP122312.1"/>
</dbReference>
<evidence type="ECO:0000256" key="9">
    <source>
        <dbReference type="ARBA" id="ARBA00029295"/>
    </source>
</evidence>
<dbReference type="PANTHER" id="PTHR11579:SF0">
    <property type="entry name" value="PROTEIN-L-ISOASPARTATE(D-ASPARTATE) O-METHYLTRANSFERASE"/>
    <property type="match status" value="1"/>
</dbReference>